<protein>
    <submittedName>
        <fullName evidence="2">Uncharacterized protein</fullName>
    </submittedName>
</protein>
<dbReference type="HOGENOM" id="CLU_161507_0_0_1"/>
<feature type="compositionally biased region" description="Basic and acidic residues" evidence="1">
    <location>
        <begin position="1"/>
        <end position="12"/>
    </location>
</feature>
<reference evidence="2 3" key="1">
    <citation type="journal article" date="2014" name="BMC Genomics">
        <title>Comparative genome sequencing reveals chemotype-specific gene clusters in the toxigenic black mold Stachybotrys.</title>
        <authorList>
            <person name="Semeiks J."/>
            <person name="Borek D."/>
            <person name="Otwinowski Z."/>
            <person name="Grishin N.V."/>
        </authorList>
    </citation>
    <scope>NUCLEOTIDE SEQUENCE [LARGE SCALE GENOMIC DNA]</scope>
    <source>
        <strain evidence="3">CBS 109288 / IBT 7711</strain>
    </source>
</reference>
<dbReference type="OrthoDB" id="4868522at2759"/>
<evidence type="ECO:0000313" key="3">
    <source>
        <dbReference type="Proteomes" id="UP000028045"/>
    </source>
</evidence>
<feature type="compositionally biased region" description="Pro residues" evidence="1">
    <location>
        <begin position="55"/>
        <end position="71"/>
    </location>
</feature>
<gene>
    <name evidence="2" type="ORF">S7711_01215</name>
</gene>
<dbReference type="Proteomes" id="UP000028045">
    <property type="component" value="Unassembled WGS sequence"/>
</dbReference>
<sequence>MAMGRADKKLDSDVSDSESVTTDGTRAPWFPPPPTAPVREKKRTRIREAPQPIEDMPPLPPLPPAEAMPPPKRMENPFPLRKPVARSKSIRKTIMARIDGWWDLGLLERRQTMLESTASHRP</sequence>
<keyword evidence="3" id="KW-1185">Reference proteome</keyword>
<evidence type="ECO:0000313" key="2">
    <source>
        <dbReference type="EMBL" id="KEY68440.1"/>
    </source>
</evidence>
<accession>A0A084AT11</accession>
<evidence type="ECO:0000256" key="1">
    <source>
        <dbReference type="SAM" id="MobiDB-lite"/>
    </source>
</evidence>
<proteinExistence type="predicted"/>
<name>A0A084AT11_STACB</name>
<dbReference type="AlphaFoldDB" id="A0A084AT11"/>
<feature type="region of interest" description="Disordered" evidence="1">
    <location>
        <begin position="1"/>
        <end position="84"/>
    </location>
</feature>
<organism evidence="2 3">
    <name type="scientific">Stachybotrys chartarum (strain CBS 109288 / IBT 7711)</name>
    <name type="common">Toxic black mold</name>
    <name type="synonym">Stilbospora chartarum</name>
    <dbReference type="NCBI Taxonomy" id="1280523"/>
    <lineage>
        <taxon>Eukaryota</taxon>
        <taxon>Fungi</taxon>
        <taxon>Dikarya</taxon>
        <taxon>Ascomycota</taxon>
        <taxon>Pezizomycotina</taxon>
        <taxon>Sordariomycetes</taxon>
        <taxon>Hypocreomycetidae</taxon>
        <taxon>Hypocreales</taxon>
        <taxon>Stachybotryaceae</taxon>
        <taxon>Stachybotrys</taxon>
    </lineage>
</organism>
<dbReference type="EMBL" id="KL648579">
    <property type="protein sequence ID" value="KEY68440.1"/>
    <property type="molecule type" value="Genomic_DNA"/>
</dbReference>